<name>A0ABZ2RRS7_9BACT</name>
<keyword evidence="4 5" id="KW-0472">Membrane</keyword>
<evidence type="ECO:0000256" key="1">
    <source>
        <dbReference type="ARBA" id="ARBA00004141"/>
    </source>
</evidence>
<feature type="transmembrane region" description="Helical" evidence="5">
    <location>
        <begin position="175"/>
        <end position="194"/>
    </location>
</feature>
<sequence>MPNQNFITAGTVFGWFAVVVTICLGIPQLVKLLKDKKTGEISYVSFWIFYLGLFAWVLFGSFLPGSLAQVSVANLISIIIYSFTMFFIYFYEQKRKWKMSRKNTLITVSIILIIFCLLSLACTALGIADKDNIYKIHNSAAATVLGAIVPMLTTFAFMPQIILSFKTKNFGGVSAYMILLFLLNNAFWIIYWASRIHMNIVEGQTIIPLIIATIWQITSSIIYGILFFFTIRYEIKIKKSKMELA</sequence>
<feature type="transmembrane region" description="Helical" evidence="5">
    <location>
        <begin position="41"/>
        <end position="59"/>
    </location>
</feature>
<evidence type="ECO:0000256" key="2">
    <source>
        <dbReference type="ARBA" id="ARBA00022692"/>
    </source>
</evidence>
<accession>A0ABZ2RRS7</accession>
<evidence type="ECO:0000313" key="7">
    <source>
        <dbReference type="Proteomes" id="UP001460679"/>
    </source>
</evidence>
<comment type="subcellular location">
    <subcellularLocation>
        <location evidence="1">Membrane</location>
        <topology evidence="1">Multi-pass membrane protein</topology>
    </subcellularLocation>
</comment>
<feature type="transmembrane region" description="Helical" evidence="5">
    <location>
        <begin position="206"/>
        <end position="231"/>
    </location>
</feature>
<dbReference type="RefSeq" id="WP_205499358.1">
    <property type="nucleotide sequence ID" value="NZ_CP148066.1"/>
</dbReference>
<proteinExistence type="predicted"/>
<dbReference type="Gene3D" id="1.20.1280.290">
    <property type="match status" value="2"/>
</dbReference>
<evidence type="ECO:0000313" key="6">
    <source>
        <dbReference type="EMBL" id="WXL28355.1"/>
    </source>
</evidence>
<protein>
    <submittedName>
        <fullName evidence="6">PQ-loop domain-containing transporter</fullName>
    </submittedName>
</protein>
<feature type="transmembrane region" description="Helical" evidence="5">
    <location>
        <begin position="140"/>
        <end position="163"/>
    </location>
</feature>
<feature type="transmembrane region" description="Helical" evidence="5">
    <location>
        <begin position="103"/>
        <end position="128"/>
    </location>
</feature>
<evidence type="ECO:0000256" key="4">
    <source>
        <dbReference type="ARBA" id="ARBA00023136"/>
    </source>
</evidence>
<keyword evidence="3 5" id="KW-1133">Transmembrane helix</keyword>
<evidence type="ECO:0000256" key="5">
    <source>
        <dbReference type="SAM" id="Phobius"/>
    </source>
</evidence>
<evidence type="ECO:0000256" key="3">
    <source>
        <dbReference type="ARBA" id="ARBA00022989"/>
    </source>
</evidence>
<dbReference type="Proteomes" id="UP001460679">
    <property type="component" value="Chromosome"/>
</dbReference>
<keyword evidence="2 5" id="KW-0812">Transmembrane</keyword>
<dbReference type="EMBL" id="CP148066">
    <property type="protein sequence ID" value="WXL28355.1"/>
    <property type="molecule type" value="Genomic_DNA"/>
</dbReference>
<dbReference type="InterPro" id="IPR006603">
    <property type="entry name" value="PQ-loop_rpt"/>
</dbReference>
<organism evidence="6 7">
    <name type="scientific">[Mycoplasma] gypis</name>
    <dbReference type="NCBI Taxonomy" id="92404"/>
    <lineage>
        <taxon>Bacteria</taxon>
        <taxon>Bacillati</taxon>
        <taxon>Mycoplasmatota</taxon>
        <taxon>Mycoplasmoidales</taxon>
        <taxon>Metamycoplasmataceae</taxon>
        <taxon>Metamycoplasma</taxon>
    </lineage>
</organism>
<gene>
    <name evidence="6" type="ORF">WG616_03255</name>
</gene>
<feature type="transmembrane region" description="Helical" evidence="5">
    <location>
        <begin position="71"/>
        <end position="91"/>
    </location>
</feature>
<keyword evidence="7" id="KW-1185">Reference proteome</keyword>
<dbReference type="Pfam" id="PF04193">
    <property type="entry name" value="PQ-loop"/>
    <property type="match status" value="2"/>
</dbReference>
<reference evidence="6" key="1">
    <citation type="submission" date="2024-03" db="EMBL/GenBank/DDBJ databases">
        <title>Complete genome sequence of Mycoplasma gypis type strain B1/T1.</title>
        <authorList>
            <person name="Spergser J."/>
        </authorList>
    </citation>
    <scope>NUCLEOTIDE SEQUENCE [LARGE SCALE GENOMIC DNA]</scope>
    <source>
        <strain evidence="6">B1/T1</strain>
    </source>
</reference>
<feature type="transmembrane region" description="Helical" evidence="5">
    <location>
        <begin position="6"/>
        <end position="29"/>
    </location>
</feature>